<reference evidence="6 7" key="1">
    <citation type="submission" date="2023-07" db="EMBL/GenBank/DDBJ databases">
        <title>Sorghum-associated microbial communities from plants grown in Nebraska, USA.</title>
        <authorList>
            <person name="Schachtman D."/>
        </authorList>
    </citation>
    <scope>NUCLEOTIDE SEQUENCE [LARGE SCALE GENOMIC DNA]</scope>
    <source>
        <strain evidence="6 7">596</strain>
    </source>
</reference>
<name>A0ABU1PIV6_9BURK</name>
<feature type="transmembrane region" description="Helical" evidence="5">
    <location>
        <begin position="21"/>
        <end position="43"/>
    </location>
</feature>
<feature type="transmembrane region" description="Helical" evidence="5">
    <location>
        <begin position="214"/>
        <end position="236"/>
    </location>
</feature>
<keyword evidence="2 5" id="KW-0812">Transmembrane</keyword>
<feature type="transmembrane region" description="Helical" evidence="5">
    <location>
        <begin position="364"/>
        <end position="384"/>
    </location>
</feature>
<dbReference type="InterPro" id="IPR036259">
    <property type="entry name" value="MFS_trans_sf"/>
</dbReference>
<dbReference type="Gene3D" id="1.20.1250.20">
    <property type="entry name" value="MFS general substrate transporter like domains"/>
    <property type="match status" value="1"/>
</dbReference>
<feature type="transmembrane region" description="Helical" evidence="5">
    <location>
        <begin position="87"/>
        <end position="105"/>
    </location>
</feature>
<evidence type="ECO:0000313" key="6">
    <source>
        <dbReference type="EMBL" id="MDR6585268.1"/>
    </source>
</evidence>
<dbReference type="EMBL" id="JAVDSJ010000004">
    <property type="protein sequence ID" value="MDR6585268.1"/>
    <property type="molecule type" value="Genomic_DNA"/>
</dbReference>
<organism evidence="6 7">
    <name type="scientific">Herbaspirillum frisingense</name>
    <dbReference type="NCBI Taxonomy" id="92645"/>
    <lineage>
        <taxon>Bacteria</taxon>
        <taxon>Pseudomonadati</taxon>
        <taxon>Pseudomonadota</taxon>
        <taxon>Betaproteobacteria</taxon>
        <taxon>Burkholderiales</taxon>
        <taxon>Oxalobacteraceae</taxon>
        <taxon>Herbaspirillum</taxon>
    </lineage>
</organism>
<evidence type="ECO:0000313" key="7">
    <source>
        <dbReference type="Proteomes" id="UP001260715"/>
    </source>
</evidence>
<dbReference type="PANTHER" id="PTHR23514">
    <property type="entry name" value="BYPASS OF STOP CODON PROTEIN 6"/>
    <property type="match status" value="1"/>
</dbReference>
<dbReference type="RefSeq" id="WP_102663045.1">
    <property type="nucleotide sequence ID" value="NZ_JAVDSJ010000004.1"/>
</dbReference>
<comment type="subcellular location">
    <subcellularLocation>
        <location evidence="1">Membrane</location>
        <topology evidence="1">Multi-pass membrane protein</topology>
    </subcellularLocation>
</comment>
<dbReference type="SUPFAM" id="SSF103473">
    <property type="entry name" value="MFS general substrate transporter"/>
    <property type="match status" value="1"/>
</dbReference>
<proteinExistence type="predicted"/>
<keyword evidence="4 5" id="KW-0472">Membrane</keyword>
<evidence type="ECO:0000256" key="5">
    <source>
        <dbReference type="SAM" id="Phobius"/>
    </source>
</evidence>
<evidence type="ECO:0000256" key="4">
    <source>
        <dbReference type="ARBA" id="ARBA00023136"/>
    </source>
</evidence>
<evidence type="ECO:0000256" key="2">
    <source>
        <dbReference type="ARBA" id="ARBA00022692"/>
    </source>
</evidence>
<dbReference type="CDD" id="cd17393">
    <property type="entry name" value="MFS_MosC_like"/>
    <property type="match status" value="1"/>
</dbReference>
<gene>
    <name evidence="6" type="ORF">J2W50_003484</name>
</gene>
<accession>A0ABU1PIV6</accession>
<dbReference type="InterPro" id="IPR051788">
    <property type="entry name" value="MFS_Transporter"/>
</dbReference>
<evidence type="ECO:0000256" key="1">
    <source>
        <dbReference type="ARBA" id="ARBA00004141"/>
    </source>
</evidence>
<feature type="transmembrane region" description="Helical" evidence="5">
    <location>
        <begin position="307"/>
        <end position="327"/>
    </location>
</feature>
<keyword evidence="3 5" id="KW-1133">Transmembrane helix</keyword>
<feature type="transmembrane region" description="Helical" evidence="5">
    <location>
        <begin position="55"/>
        <end position="75"/>
    </location>
</feature>
<feature type="transmembrane region" description="Helical" evidence="5">
    <location>
        <begin position="148"/>
        <end position="165"/>
    </location>
</feature>
<feature type="transmembrane region" description="Helical" evidence="5">
    <location>
        <begin position="281"/>
        <end position="301"/>
    </location>
</feature>
<feature type="transmembrane region" description="Helical" evidence="5">
    <location>
        <begin position="171"/>
        <end position="193"/>
    </location>
</feature>
<sequence length="392" mass="39929">MTPGTSPRSTSPAESVRSRNATRATMAQFFVNGATFATWGVLIPSVKERFALSDAVLSLAMLAVAGGALLTMGQSGKWIARVGSARALRQVGILYAATLLLIPLAPQFWMLVALLLVFGSAMAAFDVAMSVQAALVEGQRTRPIMSTLHAMFSIGGIAGSALGALPGLSPLAHAALVGAGTLAVALSIGPFALPDAVHDEAGGASGTDGRARRMVLVLGGIAFLALVCEGGMYDWAAVYMRDVAQSPAAWVSYSYAAFSTGMAAGRLTGDRIRARIGGLRTLAWSGAAGAAGIALAAGWPVPLATMAGLLLAGLGIANLMPIFFLAAARVPGMAAAESIAAVARFAYVGMLLGPVFIGGVAEHLGLRVSFVGVSLVMVVVALFGGKAVRRFI</sequence>
<feature type="transmembrane region" description="Helical" evidence="5">
    <location>
        <begin position="248"/>
        <end position="269"/>
    </location>
</feature>
<evidence type="ECO:0000256" key="3">
    <source>
        <dbReference type="ARBA" id="ARBA00022989"/>
    </source>
</evidence>
<dbReference type="InterPro" id="IPR011701">
    <property type="entry name" value="MFS"/>
</dbReference>
<feature type="transmembrane region" description="Helical" evidence="5">
    <location>
        <begin position="111"/>
        <end position="136"/>
    </location>
</feature>
<feature type="transmembrane region" description="Helical" evidence="5">
    <location>
        <begin position="339"/>
        <end position="358"/>
    </location>
</feature>
<keyword evidence="7" id="KW-1185">Reference proteome</keyword>
<comment type="caution">
    <text evidence="6">The sequence shown here is derived from an EMBL/GenBank/DDBJ whole genome shotgun (WGS) entry which is preliminary data.</text>
</comment>
<dbReference type="Proteomes" id="UP001260715">
    <property type="component" value="Unassembled WGS sequence"/>
</dbReference>
<dbReference type="Pfam" id="PF07690">
    <property type="entry name" value="MFS_1"/>
    <property type="match status" value="1"/>
</dbReference>
<protein>
    <submittedName>
        <fullName evidence="6">Fucose permease</fullName>
    </submittedName>
</protein>
<dbReference type="PANTHER" id="PTHR23514:SF13">
    <property type="entry name" value="INNER MEMBRANE PROTEIN YBJJ"/>
    <property type="match status" value="1"/>
</dbReference>